<dbReference type="GO" id="GO:0006898">
    <property type="term" value="P:receptor-mediated endocytosis"/>
    <property type="evidence" value="ECO:0007669"/>
    <property type="project" value="TreeGrafter"/>
</dbReference>
<accession>A0AAQ4EUZ5</accession>
<dbReference type="PROSITE" id="PS50076">
    <property type="entry name" value="DNAJ_2"/>
    <property type="match status" value="1"/>
</dbReference>
<proteinExistence type="predicted"/>
<protein>
    <recommendedName>
        <fullName evidence="1">J domain-containing protein</fullName>
    </recommendedName>
</protein>
<dbReference type="SUPFAM" id="SSF48371">
    <property type="entry name" value="ARM repeat"/>
    <property type="match status" value="2"/>
</dbReference>
<keyword evidence="3" id="KW-1185">Reference proteome</keyword>
<dbReference type="InterPro" id="IPR044978">
    <property type="entry name" value="GRV2/DNAJC13"/>
</dbReference>
<dbReference type="Gene3D" id="1.10.287.110">
    <property type="entry name" value="DnaJ domain"/>
    <property type="match status" value="1"/>
</dbReference>
<dbReference type="InterPro" id="IPR001623">
    <property type="entry name" value="DnaJ_domain"/>
</dbReference>
<dbReference type="Pfam" id="PF19432">
    <property type="entry name" value="RME-8_N"/>
    <property type="match status" value="1"/>
</dbReference>
<evidence type="ECO:0000313" key="2">
    <source>
        <dbReference type="EMBL" id="KAK8778492.1"/>
    </source>
</evidence>
<dbReference type="GO" id="GO:2000641">
    <property type="term" value="P:regulation of early endosome to late endosome transport"/>
    <property type="evidence" value="ECO:0007669"/>
    <property type="project" value="InterPro"/>
</dbReference>
<dbReference type="InterPro" id="IPR016024">
    <property type="entry name" value="ARM-type_fold"/>
</dbReference>
<name>A0AAQ4EUZ5_AMBAM</name>
<reference evidence="2 3" key="1">
    <citation type="journal article" date="2023" name="Arcadia Sci">
        <title>De novo assembly of a long-read Amblyomma americanum tick genome.</title>
        <authorList>
            <person name="Chou S."/>
            <person name="Poskanzer K.E."/>
            <person name="Rollins M."/>
            <person name="Thuy-Boun P.S."/>
        </authorList>
    </citation>
    <scope>NUCLEOTIDE SEQUENCE [LARGE SCALE GENOMIC DNA]</scope>
    <source>
        <strain evidence="2">F_SG_1</strain>
        <tissue evidence="2">Salivary glands</tissue>
    </source>
</reference>
<evidence type="ECO:0000259" key="1">
    <source>
        <dbReference type="PROSITE" id="PS50076"/>
    </source>
</evidence>
<dbReference type="FunFam" id="1.10.287.110:FF:000007">
    <property type="entry name" value="DnaJ (Hsp40) homolog, subfamily C, member 13"/>
    <property type="match status" value="1"/>
</dbReference>
<dbReference type="PANTHER" id="PTHR36983:SF2">
    <property type="entry name" value="DNAJ HOMOLOG SUBFAMILY C MEMBER 13"/>
    <property type="match status" value="1"/>
</dbReference>
<dbReference type="EMBL" id="JARKHS020010708">
    <property type="protein sequence ID" value="KAK8778492.1"/>
    <property type="molecule type" value="Genomic_DNA"/>
</dbReference>
<comment type="caution">
    <text evidence="2">The sequence shown here is derived from an EMBL/GenBank/DDBJ whole genome shotgun (WGS) entry which is preliminary data.</text>
</comment>
<feature type="domain" description="J" evidence="1">
    <location>
        <begin position="1293"/>
        <end position="1349"/>
    </location>
</feature>
<dbReference type="PANTHER" id="PTHR36983">
    <property type="entry name" value="DNAJ HOMOLOG SUBFAMILY C MEMBER 13"/>
    <property type="match status" value="1"/>
</dbReference>
<dbReference type="GO" id="GO:0007032">
    <property type="term" value="P:endosome organization"/>
    <property type="evidence" value="ECO:0007669"/>
    <property type="project" value="InterPro"/>
</dbReference>
<organism evidence="2 3">
    <name type="scientific">Amblyomma americanum</name>
    <name type="common">Lone star tick</name>
    <dbReference type="NCBI Taxonomy" id="6943"/>
    <lineage>
        <taxon>Eukaryota</taxon>
        <taxon>Metazoa</taxon>
        <taxon>Ecdysozoa</taxon>
        <taxon>Arthropoda</taxon>
        <taxon>Chelicerata</taxon>
        <taxon>Arachnida</taxon>
        <taxon>Acari</taxon>
        <taxon>Parasitiformes</taxon>
        <taxon>Ixodida</taxon>
        <taxon>Ixodoidea</taxon>
        <taxon>Ixodidae</taxon>
        <taxon>Amblyomminae</taxon>
        <taxon>Amblyomma</taxon>
    </lineage>
</organism>
<dbReference type="InterPro" id="IPR011989">
    <property type="entry name" value="ARM-like"/>
</dbReference>
<dbReference type="SUPFAM" id="SSF46565">
    <property type="entry name" value="Chaperone J-domain"/>
    <property type="match status" value="1"/>
</dbReference>
<dbReference type="SMART" id="SM00271">
    <property type="entry name" value="DnaJ"/>
    <property type="match status" value="1"/>
</dbReference>
<dbReference type="Pfam" id="PF00226">
    <property type="entry name" value="DnaJ"/>
    <property type="match status" value="1"/>
</dbReference>
<gene>
    <name evidence="2" type="ORF">V5799_020166</name>
</gene>
<dbReference type="Gene3D" id="1.25.10.10">
    <property type="entry name" value="Leucine-rich Repeat Variant"/>
    <property type="match status" value="1"/>
</dbReference>
<dbReference type="Proteomes" id="UP001321473">
    <property type="component" value="Unassembled WGS sequence"/>
</dbReference>
<sequence>MTADAMAQNQDVACYLVTKLSWKGKYPRVFSVGTQGIRTYSPPTMEVTNQWSYGDFLRIQPLGPSHEFSITFRKGKKGENSMRFLSEHRADIITRALDFKHLFAEPCKETMCFRARKLHWSDEEVSVELELTCQGLVQRDPLHKGRAICTYLYRDLRGMAALADMPGGLVLATGHERLHMFVVEKREELMKRAVDWASQHVGVQLAFREPLTRSAAREARLGRYSSDEALTSLCEFVVHKISSRHEDPVRRLLCLTESCLLERDPSTYTVVTLRPLADVCRIVRSRDQVQQFSIEYAQGDARHYSSSDRDALLATLLDGVRASGNGDVLVSGQPAQWGRGRRVGPLGCPPDEDVEATCLRMLHTPPPAGNWSYSELLLRFNSNVPYSGLLNTVTKEGFFADNKERQVQNALISVLDQDMPTEMVEAQLHALRRLFASRPGFAAFNQISRVRERVGQLVVKALKLDDVSIAHATIDMLCALMQPMHDNGDLYHEQQNKWALLSSKSFLENLLSIFVHHVERGTGALVVSALLDLLTFAMCPPYSETTDGAQFDSLLEVVASHGRVVFQLFQHPSVAIVKGAGLVMRAIIEEGDPETSRRMQSLALAEAALPRHLHGALYGGGEESRLMALRQLCRHLVGLWVSGHEAAMAALKRILPPGLLAFLEDPGKPPPDAAVPRPRDNLRLANDHSASRAPSRAAQQWKAVERQVDKFLQHWRQRTTPPSGAGDTVRPIVLRKRRQRVRVEANWPMFYYQFYQDHARPDLIWNFRTREELRDALEAELRSFCQDRSVCGPGLPVAWNHWEFEVLYPSLQEEVRVGDYFLRLLLEEDQPADGASGSYIRRSSEFFNDLYHAFLLASDAARRCQCLQAMALVYGRHYVDIGPFNDTRHILTKLDKCMDRMERDRLLIFLSKLILHKRNVKELLDAGGLATLVELVTLAHRHVSRALVPTQMNVIEASPEMTLSLEKEWYVGGDGKDRKGPFGYDQLQEMWSEGGQLSARTLCWAQGMAGWQPLGRVAQLRWGLLATGQALLNDGELAATVLSVLSSICSFYPSRDADGAVVRPIPRAKRLLSERSSLVHIVQILLTFDPILVEKVAHLLLQVMEENPAVQQLYATGFFYFVLLYTGSNLLTIGELLHRAHTCQAHRFDEGSSLTQRSILGPLLPEAMVCYLENHGAAKFAETFLGEFDTPEAIWNAEMRRFMMGKIASHIGDFTPRLKSNTRAQYDYCPIPPVHYPQLHNELFCNIYYLRHLCDVQRFPDWPIKDPVSLLRDVLERWRQELDRKPPPLSLEEACAALGVTQEQRSDDSTIRRAYFRLAQKYHPDKNPEGREQFEKVNKAYELLSDKTQRCSEGPDPINLQLLLKTQAILFSRHAKELEPYKYAGYGLLLRLMESELDDPQLRSKATPLLGVATETAWHTLRCSPLNVEELRREGGLQLLERALSRSVELLNHSSQKGALETEVLTHTAHCLGVAAQFPACRQALSTMQGLARDLCRGLYFDHLSELSLALVRCVGALAVESALQAQLLAAGALYHLLLSAFHYDYTLHEGGVESSLETNQQEVANRLAEESIGACARLAGLDGTCPPNAAARAALSALLTPYLARKLGVLPAPELLRILTANTENPYLLWDNATRIELREYLREQQRSVVRSGECDESYGANFVYSAHKEELVVGEIFVRIYNDQPSFPLENPRQFALDLLDFVGSQAQYLHSARSLEDNSSTTNSGSGGSQRVAQTEQALQALHNVLRNNPGLESLCVGHFRLLFCLLSLDNCRRLQAVTVQVIQALTGSQECVSDIANSEVLVYLLLVLVTFKEAEQRLVVLDTLLPLVSNSRLVKEAIAKGAVVYLLDQWCNGTDETLRERAGELLAKMAADKLHGPLVRSTAGRFLPTVFLDAMRQGPKEALHLFQAQQENPELVWKEETRQRLCQTVRRMALEQWNLQKQDPKTNCKLPAEFSLVEEDPSELMVAGVYVRLFVQNPGWTLRRPLEFLTECLDRICGLLVKEPLDVDEGSPLELLCSAACGVLQGQPNLRERLPVLGHLPQLCQALARKPGLAGCLRLLHQASSSQACAQSVGVTCLDPLGRSLSCPESAQLACQTILGLCQAAVPGLVHQAVRGGLVEQLLNLLGKPSTSATTKAHAVQALKAMAADTASGEQVNNVLSQSSIWADYKDQKHDLFMAPAPTAGYLTGSGTAIAGYLTQGSSQHMPQTPPPLGES</sequence>
<dbReference type="CDD" id="cd06257">
    <property type="entry name" value="DnaJ"/>
    <property type="match status" value="1"/>
</dbReference>
<dbReference type="InterPro" id="IPR036869">
    <property type="entry name" value="J_dom_sf"/>
</dbReference>
<dbReference type="InterPro" id="IPR045802">
    <property type="entry name" value="GRV2/DNAJC13_N"/>
</dbReference>
<dbReference type="GO" id="GO:0010008">
    <property type="term" value="C:endosome membrane"/>
    <property type="evidence" value="ECO:0007669"/>
    <property type="project" value="TreeGrafter"/>
</dbReference>
<dbReference type="InterPro" id="IPR025640">
    <property type="entry name" value="GYF_2"/>
</dbReference>
<dbReference type="Pfam" id="PF14237">
    <property type="entry name" value="GYF_2"/>
    <property type="match status" value="1"/>
</dbReference>
<evidence type="ECO:0000313" key="3">
    <source>
        <dbReference type="Proteomes" id="UP001321473"/>
    </source>
</evidence>